<reference evidence="4" key="1">
    <citation type="submission" date="2020-05" db="EMBL/GenBank/DDBJ databases">
        <title>Mycena genomes resolve the evolution of fungal bioluminescence.</title>
        <authorList>
            <person name="Tsai I.J."/>
        </authorList>
    </citation>
    <scope>NUCLEOTIDE SEQUENCE</scope>
    <source>
        <strain evidence="4">160909Yilan</strain>
    </source>
</reference>
<dbReference type="Gene3D" id="3.30.420.10">
    <property type="entry name" value="Ribonuclease H-like superfamily/Ribonuclease H"/>
    <property type="match status" value="1"/>
</dbReference>
<feature type="region of interest" description="Disordered" evidence="2">
    <location>
        <begin position="598"/>
        <end position="709"/>
    </location>
</feature>
<dbReference type="InterPro" id="IPR036397">
    <property type="entry name" value="RNaseH_sf"/>
</dbReference>
<name>A0A8H6Y7N2_9AGAR</name>
<gene>
    <name evidence="4" type="ORF">MSAN_01528000</name>
</gene>
<dbReference type="PANTHER" id="PTHR46791:SF5">
    <property type="entry name" value="CLR5 DOMAIN-CONTAINING PROTEIN-RELATED"/>
    <property type="match status" value="1"/>
</dbReference>
<organism evidence="4 5">
    <name type="scientific">Mycena sanguinolenta</name>
    <dbReference type="NCBI Taxonomy" id="230812"/>
    <lineage>
        <taxon>Eukaryota</taxon>
        <taxon>Fungi</taxon>
        <taxon>Dikarya</taxon>
        <taxon>Basidiomycota</taxon>
        <taxon>Agaricomycotina</taxon>
        <taxon>Agaricomycetes</taxon>
        <taxon>Agaricomycetidae</taxon>
        <taxon>Agaricales</taxon>
        <taxon>Marasmiineae</taxon>
        <taxon>Mycenaceae</taxon>
        <taxon>Mycena</taxon>
    </lineage>
</organism>
<dbReference type="InterPro" id="IPR001584">
    <property type="entry name" value="Integrase_cat-core"/>
</dbReference>
<feature type="compositionally biased region" description="Polar residues" evidence="2">
    <location>
        <begin position="642"/>
        <end position="657"/>
    </location>
</feature>
<dbReference type="Proteomes" id="UP000623467">
    <property type="component" value="Unassembled WGS sequence"/>
</dbReference>
<evidence type="ECO:0000256" key="2">
    <source>
        <dbReference type="SAM" id="MobiDB-lite"/>
    </source>
</evidence>
<dbReference type="GO" id="GO:0003723">
    <property type="term" value="F:RNA binding"/>
    <property type="evidence" value="ECO:0007669"/>
    <property type="project" value="UniProtKB-KW"/>
</dbReference>
<sequence>MSTFDFPSNLPSLPPSGQPWPANVVTGRQVLDDAYLRALQALYEEDSDAVRYRILSSNIIDNLMPILEGLETEVSRDWVEDCANIFGPLVYELQVAALGAEGVERENIVLLAPVTEQSTGKRGRPAKRIDPQYLKEAAASHRNIKLGHLAAALNVHRHTLRKRLRELGLHKRFDEIDDADLDFLTRQYKAKKPTSGLRYLQGHFRRYGLRVQRERARHSLRRVDALGQALRTHLAIRRRRYKVPRPNYLWHCDGHHKLIWWGIVIHGFVDGFCRTVTGLRASTNNRASTVLEVFMDAIQRYGTPSRMRGDRGGENTKVAIWMVMHRGPGRASFMWGSSTRNTRIERLWVEVGTQFARRWRAFFTRLGRLHKLDRLNPGHLWLLHHLFLSDINDDCAEFQEEWNLHPIRGRTTNDQSPADIRFLGQVTEGVYRDDPLDSIHPDAINRYYGVEGRRLRRSRNQTGAGTSADDDIEEDDREVQPSEQERLENQIQGDLAHNIRHQPVKVAKHRSPFKDDELEQHFLEQLEVLLSDHGVLPEDYGVLEEEWEEEDYPEIEVFRPGTKGKELSIVLPHDIWFPRAVRWAQGLDFLSRCLEELGEDSDSHSSSVEIEQPTNGESQRPSRKKQSPAIRATVPIPKKNASRGTKSASSTPLMCSTRSRKGSIGVPGDTPSPVDLSMPPPTPPADGTASSSSATPTPTFVHSGASPATRAQLTPVTPASIMNLGRLGITIEP</sequence>
<keyword evidence="5" id="KW-1185">Reference proteome</keyword>
<feature type="domain" description="Integrase catalytic" evidence="3">
    <location>
        <begin position="242"/>
        <end position="425"/>
    </location>
</feature>
<dbReference type="GO" id="GO:0015074">
    <property type="term" value="P:DNA integration"/>
    <property type="evidence" value="ECO:0007669"/>
    <property type="project" value="InterPro"/>
</dbReference>
<keyword evidence="1" id="KW-0694">RNA-binding</keyword>
<dbReference type="InterPro" id="IPR012337">
    <property type="entry name" value="RNaseH-like_sf"/>
</dbReference>
<dbReference type="EMBL" id="JACAZH010000012">
    <property type="protein sequence ID" value="KAF7353391.1"/>
    <property type="molecule type" value="Genomic_DNA"/>
</dbReference>
<dbReference type="OrthoDB" id="3353107at2759"/>
<dbReference type="PANTHER" id="PTHR46791">
    <property type="entry name" value="EXPRESSED PROTEIN"/>
    <property type="match status" value="1"/>
</dbReference>
<feature type="compositionally biased region" description="Polar residues" evidence="2">
    <location>
        <begin position="604"/>
        <end position="619"/>
    </location>
</feature>
<protein>
    <recommendedName>
        <fullName evidence="3">Integrase catalytic domain-containing protein</fullName>
    </recommendedName>
</protein>
<dbReference type="InterPro" id="IPR058913">
    <property type="entry name" value="Integrase_dom_put"/>
</dbReference>
<dbReference type="AlphaFoldDB" id="A0A8H6Y7N2"/>
<feature type="region of interest" description="Disordered" evidence="2">
    <location>
        <begin position="455"/>
        <end position="480"/>
    </location>
</feature>
<feature type="compositionally biased region" description="Acidic residues" evidence="2">
    <location>
        <begin position="468"/>
        <end position="477"/>
    </location>
</feature>
<accession>A0A8H6Y7N2</accession>
<comment type="caution">
    <text evidence="4">The sequence shown here is derived from an EMBL/GenBank/DDBJ whole genome shotgun (WGS) entry which is preliminary data.</text>
</comment>
<feature type="compositionally biased region" description="Low complexity" evidence="2">
    <location>
        <begin position="685"/>
        <end position="699"/>
    </location>
</feature>
<dbReference type="Pfam" id="PF24764">
    <property type="entry name" value="rva_4"/>
    <property type="match status" value="1"/>
</dbReference>
<proteinExistence type="predicted"/>
<evidence type="ECO:0000259" key="3">
    <source>
        <dbReference type="PROSITE" id="PS50994"/>
    </source>
</evidence>
<dbReference type="SUPFAM" id="SSF53098">
    <property type="entry name" value="Ribonuclease H-like"/>
    <property type="match status" value="1"/>
</dbReference>
<dbReference type="PROSITE" id="PS50994">
    <property type="entry name" value="INTEGRASE"/>
    <property type="match status" value="1"/>
</dbReference>
<evidence type="ECO:0000256" key="1">
    <source>
        <dbReference type="ARBA" id="ARBA00022884"/>
    </source>
</evidence>
<evidence type="ECO:0000313" key="5">
    <source>
        <dbReference type="Proteomes" id="UP000623467"/>
    </source>
</evidence>
<dbReference type="GO" id="GO:0005634">
    <property type="term" value="C:nucleus"/>
    <property type="evidence" value="ECO:0007669"/>
    <property type="project" value="UniProtKB-ARBA"/>
</dbReference>
<evidence type="ECO:0000313" key="4">
    <source>
        <dbReference type="EMBL" id="KAF7353391.1"/>
    </source>
</evidence>